<feature type="compositionally biased region" description="Acidic residues" evidence="1">
    <location>
        <begin position="15"/>
        <end position="24"/>
    </location>
</feature>
<dbReference type="AlphaFoldDB" id="A0A9N7TS76"/>
<feature type="region of interest" description="Disordered" evidence="1">
    <location>
        <begin position="1"/>
        <end position="37"/>
    </location>
</feature>
<organism evidence="2 3">
    <name type="scientific">Pleuronectes platessa</name>
    <name type="common">European plaice</name>
    <dbReference type="NCBI Taxonomy" id="8262"/>
    <lineage>
        <taxon>Eukaryota</taxon>
        <taxon>Metazoa</taxon>
        <taxon>Chordata</taxon>
        <taxon>Craniata</taxon>
        <taxon>Vertebrata</taxon>
        <taxon>Euteleostomi</taxon>
        <taxon>Actinopterygii</taxon>
        <taxon>Neopterygii</taxon>
        <taxon>Teleostei</taxon>
        <taxon>Neoteleostei</taxon>
        <taxon>Acanthomorphata</taxon>
        <taxon>Carangaria</taxon>
        <taxon>Pleuronectiformes</taxon>
        <taxon>Pleuronectoidei</taxon>
        <taxon>Pleuronectidae</taxon>
        <taxon>Pleuronectes</taxon>
    </lineage>
</organism>
<protein>
    <submittedName>
        <fullName evidence="2">Uncharacterized protein</fullName>
    </submittedName>
</protein>
<proteinExistence type="predicted"/>
<gene>
    <name evidence="2" type="ORF">PLEPLA_LOCUS5473</name>
</gene>
<keyword evidence="3" id="KW-1185">Reference proteome</keyword>
<reference evidence="2" key="1">
    <citation type="submission" date="2020-03" db="EMBL/GenBank/DDBJ databases">
        <authorList>
            <person name="Weist P."/>
        </authorList>
    </citation>
    <scope>NUCLEOTIDE SEQUENCE</scope>
</reference>
<accession>A0A9N7TS76</accession>
<comment type="caution">
    <text evidence="2">The sequence shown here is derived from an EMBL/GenBank/DDBJ whole genome shotgun (WGS) entry which is preliminary data.</text>
</comment>
<evidence type="ECO:0000256" key="1">
    <source>
        <dbReference type="SAM" id="MobiDB-lite"/>
    </source>
</evidence>
<evidence type="ECO:0000313" key="3">
    <source>
        <dbReference type="Proteomes" id="UP001153269"/>
    </source>
</evidence>
<evidence type="ECO:0000313" key="2">
    <source>
        <dbReference type="EMBL" id="CAB1417654.1"/>
    </source>
</evidence>
<dbReference type="EMBL" id="CADEAL010000276">
    <property type="protein sequence ID" value="CAB1417654.1"/>
    <property type="molecule type" value="Genomic_DNA"/>
</dbReference>
<dbReference type="Proteomes" id="UP001153269">
    <property type="component" value="Unassembled WGS sequence"/>
</dbReference>
<name>A0A9N7TS76_PLEPL</name>
<sequence length="115" mass="13431">MCRRREELAGRGFTEEDEEEEEEEERRRRDLNKDPNCNWASGLDLWSRSACEEVSDPRSCSFSISTNTIRKERRGRIELVPSCSSHPELDAVKRHVHSELSLDITSTDMWLSMET</sequence>